<protein>
    <submittedName>
        <fullName evidence="2">VOC family protein</fullName>
    </submittedName>
</protein>
<sequence length="169" mass="18635">MTQTTQQLPGGKSTITPYVVVKGAARFLDFVEHTFEVRTSLRVPNPDGTIGHAEVTVGHSVLMTFDAAPDWQDTPTFLSVYVDDVDKTYVRALDAGATVVTPLMYSGITGDRGCRVKDPFGNIWWLQTHLQDVDPATLPDLFANPTEQATIREAQQSFATEMQTRTTSQ</sequence>
<dbReference type="Gene3D" id="3.30.720.120">
    <property type="match status" value="1"/>
</dbReference>
<evidence type="ECO:0000259" key="1">
    <source>
        <dbReference type="Pfam" id="PF00903"/>
    </source>
</evidence>
<comment type="caution">
    <text evidence="2">The sequence shown here is derived from an EMBL/GenBank/DDBJ whole genome shotgun (WGS) entry which is preliminary data.</text>
</comment>
<dbReference type="InterPro" id="IPR029068">
    <property type="entry name" value="Glyas_Bleomycin-R_OHBP_Dase"/>
</dbReference>
<feature type="domain" description="Glyoxalase/fosfomycin resistance/dioxygenase" evidence="1">
    <location>
        <begin position="19"/>
        <end position="126"/>
    </location>
</feature>
<evidence type="ECO:0000313" key="3">
    <source>
        <dbReference type="Proteomes" id="UP000293342"/>
    </source>
</evidence>
<dbReference type="CDD" id="cd07246">
    <property type="entry name" value="VOC_like"/>
    <property type="match status" value="1"/>
</dbReference>
<dbReference type="OrthoDB" id="9795306at2"/>
<dbReference type="EMBL" id="SJKD01000001">
    <property type="protein sequence ID" value="TCC53551.1"/>
    <property type="molecule type" value="Genomic_DNA"/>
</dbReference>
<dbReference type="AlphaFoldDB" id="A0A4R0K0V6"/>
<dbReference type="PANTHER" id="PTHR34109">
    <property type="entry name" value="BNAUNNG04460D PROTEIN-RELATED"/>
    <property type="match status" value="1"/>
</dbReference>
<evidence type="ECO:0000313" key="2">
    <source>
        <dbReference type="EMBL" id="TCC53551.1"/>
    </source>
</evidence>
<dbReference type="InterPro" id="IPR004360">
    <property type="entry name" value="Glyas_Fos-R_dOase_dom"/>
</dbReference>
<dbReference type="SUPFAM" id="SSF54593">
    <property type="entry name" value="Glyoxalase/Bleomycin resistance protein/Dihydroxybiphenyl dioxygenase"/>
    <property type="match status" value="1"/>
</dbReference>
<dbReference type="RefSeq" id="WP_131512470.1">
    <property type="nucleotide sequence ID" value="NZ_SJKD01000001.1"/>
</dbReference>
<keyword evidence="3" id="KW-1185">Reference proteome</keyword>
<name>A0A4R0K0V6_9ACTN</name>
<dbReference type="Proteomes" id="UP000293342">
    <property type="component" value="Unassembled WGS sequence"/>
</dbReference>
<organism evidence="2 3">
    <name type="scientific">Kribbella capetownensis</name>
    <dbReference type="NCBI Taxonomy" id="1572659"/>
    <lineage>
        <taxon>Bacteria</taxon>
        <taxon>Bacillati</taxon>
        <taxon>Actinomycetota</taxon>
        <taxon>Actinomycetes</taxon>
        <taxon>Propionibacteriales</taxon>
        <taxon>Kribbellaceae</taxon>
        <taxon>Kribbella</taxon>
    </lineage>
</organism>
<dbReference type="Gene3D" id="3.30.720.110">
    <property type="match status" value="1"/>
</dbReference>
<reference evidence="2 3" key="1">
    <citation type="submission" date="2019-02" db="EMBL/GenBank/DDBJ databases">
        <title>Kribbella capetownensis sp. nov. and Kribbella speibonae sp. nov., isolated from soil.</title>
        <authorList>
            <person name="Curtis S.M."/>
            <person name="Norton I."/>
            <person name="Everest G.J."/>
            <person name="Meyers P.R."/>
        </authorList>
    </citation>
    <scope>NUCLEOTIDE SEQUENCE [LARGE SCALE GENOMIC DNA]</scope>
    <source>
        <strain evidence="2 3">YM53</strain>
    </source>
</reference>
<gene>
    <name evidence="2" type="ORF">E0H75_07660</name>
</gene>
<accession>A0A4R0K0V6</accession>
<dbReference type="Pfam" id="PF00903">
    <property type="entry name" value="Glyoxalase"/>
    <property type="match status" value="1"/>
</dbReference>
<dbReference type="PANTHER" id="PTHR34109:SF1">
    <property type="entry name" value="VOC DOMAIN-CONTAINING PROTEIN"/>
    <property type="match status" value="1"/>
</dbReference>
<proteinExistence type="predicted"/>